<proteinExistence type="predicted"/>
<dbReference type="EMBL" id="MU970076">
    <property type="protein sequence ID" value="KAK9322493.1"/>
    <property type="molecule type" value="Genomic_DNA"/>
</dbReference>
<dbReference type="Proteomes" id="UP001489719">
    <property type="component" value="Unassembled WGS sequence"/>
</dbReference>
<name>A0ACC3TQS2_9ASCO</name>
<reference evidence="2" key="1">
    <citation type="journal article" date="2024" name="Front. Bioeng. Biotechnol.">
        <title>Genome-scale model development and genomic sequencing of the oleaginous clade Lipomyces.</title>
        <authorList>
            <person name="Czajka J.J."/>
            <person name="Han Y."/>
            <person name="Kim J."/>
            <person name="Mondo S.J."/>
            <person name="Hofstad B.A."/>
            <person name="Robles A."/>
            <person name="Haridas S."/>
            <person name="Riley R."/>
            <person name="LaButti K."/>
            <person name="Pangilinan J."/>
            <person name="Andreopoulos W."/>
            <person name="Lipzen A."/>
            <person name="Yan J."/>
            <person name="Wang M."/>
            <person name="Ng V."/>
            <person name="Grigoriev I.V."/>
            <person name="Spatafora J.W."/>
            <person name="Magnuson J.K."/>
            <person name="Baker S.E."/>
            <person name="Pomraning K.R."/>
        </authorList>
    </citation>
    <scope>NUCLEOTIDE SEQUENCE [LARGE SCALE GENOMIC DNA]</scope>
    <source>
        <strain evidence="2">CBS 10300</strain>
    </source>
</reference>
<evidence type="ECO:0000313" key="1">
    <source>
        <dbReference type="EMBL" id="KAK9322493.1"/>
    </source>
</evidence>
<accession>A0ACC3TQS2</accession>
<sequence length="402" mass="44188">MRPAHNYISTTGVLLATLVLADSAVAGPGASSFLIFKRHASPEDASSLSFLGNEGPATDSSLQEPTFSQQSHKEFLSSAGRLLPIEIDENEPAYQSARLRNVTVETDDMFLVDVGVYVDNERCERSWTIAGYDIACDSIPRPTRTSEYADRPRSGLKDLGGLDVESVMYRVPVETRAPANSEYKEDDHREPALERKVITACGNRVIVGGRASRDTRFRRGPRPTSGVSLTASDCHAHDNSLVQYDNLGSMATIAPQSLSNKHYHIRPRAPRITSSPSANAHLNDILHTYDETDDTAIIFDKDSVVLMKVYSIIESVSDTLDDRISESGIAEKLRELPALWEHYSKQAHAYLKTPISQSLGGPVGSVTMLTPWTSARGLLAEWIDRYPAAIMLLGLLLIMCLL</sequence>
<protein>
    <submittedName>
        <fullName evidence="1">Uncharacterized protein</fullName>
    </submittedName>
</protein>
<gene>
    <name evidence="1" type="ORF">V1517DRAFT_373814</name>
</gene>
<organism evidence="1 2">
    <name type="scientific">Lipomyces orientalis</name>
    <dbReference type="NCBI Taxonomy" id="1233043"/>
    <lineage>
        <taxon>Eukaryota</taxon>
        <taxon>Fungi</taxon>
        <taxon>Dikarya</taxon>
        <taxon>Ascomycota</taxon>
        <taxon>Saccharomycotina</taxon>
        <taxon>Lipomycetes</taxon>
        <taxon>Lipomycetales</taxon>
        <taxon>Lipomycetaceae</taxon>
        <taxon>Lipomyces</taxon>
    </lineage>
</organism>
<keyword evidence="2" id="KW-1185">Reference proteome</keyword>
<comment type="caution">
    <text evidence="1">The sequence shown here is derived from an EMBL/GenBank/DDBJ whole genome shotgun (WGS) entry which is preliminary data.</text>
</comment>
<evidence type="ECO:0000313" key="2">
    <source>
        <dbReference type="Proteomes" id="UP001489719"/>
    </source>
</evidence>